<dbReference type="InterPro" id="IPR016477">
    <property type="entry name" value="Fructo-/Ketosamine-3-kinase"/>
</dbReference>
<proteinExistence type="inferred from homology"/>
<accession>A0A1H4PP74</accession>
<dbReference type="EMBL" id="FNRY01000001">
    <property type="protein sequence ID" value="SEC09155.1"/>
    <property type="molecule type" value="Genomic_DNA"/>
</dbReference>
<evidence type="ECO:0000313" key="2">
    <source>
        <dbReference type="EMBL" id="SEC09155.1"/>
    </source>
</evidence>
<dbReference type="Gene3D" id="3.30.200.20">
    <property type="entry name" value="Phosphorylase Kinase, domain 1"/>
    <property type="match status" value="1"/>
</dbReference>
<keyword evidence="1" id="KW-0808">Transferase</keyword>
<sequence length="255" mass="27048">MSSTLVKQNPAAPKDFFEAEASGLRWLSAAGGARCVRVVDAGPGRIELERISTTQPSREAASAFGRELATTHDAGAAAFGAAPDGWSGRLYIGRREMPSHTADSWGEFYARYRVEPFLDTAVDAGNLSSDERALVDTACGIIASGAFDDGDAPARIHGDLWNGNVLWADSGAVLIDPAAHGGHRETDLAMLSLFGLPYLETVLAGYQERHPLRDGWRERVPVHQLHPLAVHAAGHGRGYGVELATAARAVIALAG</sequence>
<dbReference type="SUPFAM" id="SSF56112">
    <property type="entry name" value="Protein kinase-like (PK-like)"/>
    <property type="match status" value="1"/>
</dbReference>
<dbReference type="Pfam" id="PF03881">
    <property type="entry name" value="Fructosamin_kin"/>
    <property type="match status" value="1"/>
</dbReference>
<reference evidence="2 3" key="1">
    <citation type="submission" date="2016-10" db="EMBL/GenBank/DDBJ databases">
        <authorList>
            <person name="de Groot N.N."/>
        </authorList>
    </citation>
    <scope>NUCLEOTIDE SEQUENCE [LARGE SCALE GENOMIC DNA]</scope>
    <source>
        <strain evidence="2 3">DSM 21799</strain>
    </source>
</reference>
<dbReference type="PIRSF" id="PIRSF006221">
    <property type="entry name" value="Ketosamine-3-kinase"/>
    <property type="match status" value="1"/>
</dbReference>
<dbReference type="OrthoDB" id="5291879at2"/>
<evidence type="ECO:0000313" key="3">
    <source>
        <dbReference type="Proteomes" id="UP000199183"/>
    </source>
</evidence>
<evidence type="ECO:0000256" key="1">
    <source>
        <dbReference type="PIRNR" id="PIRNR006221"/>
    </source>
</evidence>
<gene>
    <name evidence="2" type="ORF">SAMN04489806_2570</name>
</gene>
<organism evidence="2 3">
    <name type="scientific">Paramicrobacterium humi</name>
    <dbReference type="NCBI Taxonomy" id="640635"/>
    <lineage>
        <taxon>Bacteria</taxon>
        <taxon>Bacillati</taxon>
        <taxon>Actinomycetota</taxon>
        <taxon>Actinomycetes</taxon>
        <taxon>Micrococcales</taxon>
        <taxon>Microbacteriaceae</taxon>
        <taxon>Paramicrobacterium</taxon>
    </lineage>
</organism>
<dbReference type="PANTHER" id="PTHR12149:SF8">
    <property type="entry name" value="PROTEIN-RIBULOSAMINE 3-KINASE"/>
    <property type="match status" value="1"/>
</dbReference>
<dbReference type="Proteomes" id="UP000199183">
    <property type="component" value="Unassembled WGS sequence"/>
</dbReference>
<keyword evidence="3" id="KW-1185">Reference proteome</keyword>
<dbReference type="RefSeq" id="WP_091185067.1">
    <property type="nucleotide sequence ID" value="NZ_FNRY01000001.1"/>
</dbReference>
<dbReference type="Gene3D" id="1.10.510.10">
    <property type="entry name" value="Transferase(Phosphotransferase) domain 1"/>
    <property type="match status" value="1"/>
</dbReference>
<keyword evidence="1 2" id="KW-0418">Kinase</keyword>
<dbReference type="STRING" id="640635.SAMN04489806_2570"/>
<protein>
    <submittedName>
        <fullName evidence="2">Fructosamine-3-kinase</fullName>
    </submittedName>
</protein>
<dbReference type="PANTHER" id="PTHR12149">
    <property type="entry name" value="FRUCTOSAMINE 3 KINASE-RELATED PROTEIN"/>
    <property type="match status" value="1"/>
</dbReference>
<comment type="similarity">
    <text evidence="1">Belongs to the fructosamine kinase family.</text>
</comment>
<dbReference type="Gene3D" id="1.20.1270.240">
    <property type="match status" value="1"/>
</dbReference>
<dbReference type="GO" id="GO:0016301">
    <property type="term" value="F:kinase activity"/>
    <property type="evidence" value="ECO:0007669"/>
    <property type="project" value="UniProtKB-UniRule"/>
</dbReference>
<dbReference type="AlphaFoldDB" id="A0A1H4PP74"/>
<dbReference type="InterPro" id="IPR011009">
    <property type="entry name" value="Kinase-like_dom_sf"/>
</dbReference>
<name>A0A1H4PP74_9MICO</name>